<dbReference type="AlphaFoldDB" id="A0A516RAL5"/>
<protein>
    <submittedName>
        <fullName evidence="6 7">AcrR family transcriptional regulator</fullName>
    </submittedName>
</protein>
<evidence type="ECO:0000256" key="1">
    <source>
        <dbReference type="ARBA" id="ARBA00023015"/>
    </source>
</evidence>
<evidence type="ECO:0000313" key="10">
    <source>
        <dbReference type="Proteomes" id="UP000326505"/>
    </source>
</evidence>
<sequence>MPRTGKPTAISVWTRPQRPRRDQPALSREQIVSEAIALLDAEGIEALSMRKLGTRLNAGATSLYTHVSNKDEIIELAVDQVYGEIEVPQPVSGSHEDWLAAAKQFAENVRATLLRHPWIASVLGELGMAHLGPNMMGLTEEMLGLFESGGFDLETSEIAGKTIWAYVIGVALTEAAYLTTLARSGRAEQEWHDMIQPAAAEAVQAYPRLRKMYAMGPRGADAISARQGFFEVGIACILDGLQTHAAH</sequence>
<dbReference type="SUPFAM" id="SSF48498">
    <property type="entry name" value="Tetracyclin repressor-like, C-terminal domain"/>
    <property type="match status" value="1"/>
</dbReference>
<dbReference type="EMBL" id="CP023690">
    <property type="protein sequence ID" value="QEV61108.1"/>
    <property type="molecule type" value="Genomic_DNA"/>
</dbReference>
<evidence type="ECO:0000256" key="4">
    <source>
        <dbReference type="PROSITE-ProRule" id="PRU00335"/>
    </source>
</evidence>
<gene>
    <name evidence="8" type="ORF">CP982_22325</name>
    <name evidence="7" type="ORF">FH965_20705</name>
    <name evidence="6" type="ORF">FHS40_002871</name>
</gene>
<dbReference type="RefSeq" id="WP_144320016.1">
    <property type="nucleotide sequence ID" value="NZ_BMSQ01000005.1"/>
</dbReference>
<dbReference type="Pfam" id="PF00440">
    <property type="entry name" value="TetR_N"/>
    <property type="match status" value="1"/>
</dbReference>
<dbReference type="InterPro" id="IPR001647">
    <property type="entry name" value="HTH_TetR"/>
</dbReference>
<evidence type="ECO:0000313" key="11">
    <source>
        <dbReference type="Proteomes" id="UP000549009"/>
    </source>
</evidence>
<dbReference type="InterPro" id="IPR023772">
    <property type="entry name" value="DNA-bd_HTH_TetR-type_CS"/>
</dbReference>
<dbReference type="EMBL" id="CP040916">
    <property type="protein sequence ID" value="QDQ12683.1"/>
    <property type="molecule type" value="Genomic_DNA"/>
</dbReference>
<keyword evidence="11" id="KW-1185">Reference proteome</keyword>
<dbReference type="InterPro" id="IPR004111">
    <property type="entry name" value="Repressor_TetR_C"/>
</dbReference>
<feature type="DNA-binding region" description="H-T-H motif" evidence="4">
    <location>
        <begin position="48"/>
        <end position="67"/>
    </location>
</feature>
<dbReference type="EMBL" id="JACHJD010000004">
    <property type="protein sequence ID" value="MBB5103809.1"/>
    <property type="molecule type" value="Genomic_DNA"/>
</dbReference>
<dbReference type="PROSITE" id="PS01081">
    <property type="entry name" value="HTH_TETR_1"/>
    <property type="match status" value="1"/>
</dbReference>
<dbReference type="PROSITE" id="PS50977">
    <property type="entry name" value="HTH_TETR_2"/>
    <property type="match status" value="1"/>
</dbReference>
<dbReference type="SUPFAM" id="SSF46689">
    <property type="entry name" value="Homeodomain-like"/>
    <property type="match status" value="1"/>
</dbReference>
<evidence type="ECO:0000313" key="9">
    <source>
        <dbReference type="Proteomes" id="UP000316806"/>
    </source>
</evidence>
<reference evidence="8 10" key="1">
    <citation type="submission" date="2017-09" db="EMBL/GenBank/DDBJ databases">
        <authorList>
            <person name="Lee N."/>
            <person name="Cho B.-K."/>
        </authorList>
    </citation>
    <scope>NUCLEOTIDE SEQUENCE [LARGE SCALE GENOMIC DNA]</scope>
    <source>
        <strain evidence="8 10">ATCC 27465</strain>
    </source>
</reference>
<dbReference type="Proteomes" id="UP000326505">
    <property type="component" value="Chromosome"/>
</dbReference>
<evidence type="ECO:0000256" key="2">
    <source>
        <dbReference type="ARBA" id="ARBA00023125"/>
    </source>
</evidence>
<reference evidence="6 11" key="3">
    <citation type="submission" date="2020-08" db="EMBL/GenBank/DDBJ databases">
        <title>Genomic Encyclopedia of Type Strains, Phase III (KMG-III): the genomes of soil and plant-associated and newly described type strains.</title>
        <authorList>
            <person name="Whitman W."/>
        </authorList>
    </citation>
    <scope>NUCLEOTIDE SEQUENCE [LARGE SCALE GENOMIC DNA]</scope>
    <source>
        <strain evidence="6 11">CECT 3146</strain>
    </source>
</reference>
<reference evidence="7 9" key="2">
    <citation type="journal article" date="2019" name="J. Ind. Microbiol. Biotechnol.">
        <title>The complete genomic sequence of Streptomyces spectabilis NRRL-2792 and identification of secondary metabolite biosynthetic gene clusters.</title>
        <authorList>
            <person name="Sinha A."/>
            <person name="Phillips-Salemka S."/>
            <person name="Niraula T.A."/>
            <person name="Short K.A."/>
            <person name="Niraula N.P."/>
        </authorList>
    </citation>
    <scope>NUCLEOTIDE SEQUENCE [LARGE SCALE GENOMIC DNA]</scope>
    <source>
        <strain evidence="7 9">NRRL 2792</strain>
    </source>
</reference>
<evidence type="ECO:0000259" key="5">
    <source>
        <dbReference type="PROSITE" id="PS50977"/>
    </source>
</evidence>
<dbReference type="Pfam" id="PF02909">
    <property type="entry name" value="TetR_C_1"/>
    <property type="match status" value="1"/>
</dbReference>
<dbReference type="OrthoDB" id="3818006at2"/>
<proteinExistence type="predicted"/>
<dbReference type="GO" id="GO:0003677">
    <property type="term" value="F:DNA binding"/>
    <property type="evidence" value="ECO:0007669"/>
    <property type="project" value="UniProtKB-UniRule"/>
</dbReference>
<dbReference type="InterPro" id="IPR009057">
    <property type="entry name" value="Homeodomain-like_sf"/>
</dbReference>
<accession>A0A516RAL5</accession>
<dbReference type="InterPro" id="IPR036271">
    <property type="entry name" value="Tet_transcr_reg_TetR-rel_C_sf"/>
</dbReference>
<keyword evidence="1" id="KW-0805">Transcription regulation</keyword>
<dbReference type="KEGG" id="sspb:CP982_22325"/>
<dbReference type="Gene3D" id="1.10.357.10">
    <property type="entry name" value="Tetracycline Repressor, domain 2"/>
    <property type="match status" value="1"/>
</dbReference>
<keyword evidence="3" id="KW-0804">Transcription</keyword>
<name>A0A516RAL5_STRST</name>
<feature type="domain" description="HTH tetR-type" evidence="5">
    <location>
        <begin position="25"/>
        <end position="85"/>
    </location>
</feature>
<dbReference type="GO" id="GO:0045892">
    <property type="term" value="P:negative regulation of DNA-templated transcription"/>
    <property type="evidence" value="ECO:0007669"/>
    <property type="project" value="InterPro"/>
</dbReference>
<evidence type="ECO:0000256" key="3">
    <source>
        <dbReference type="ARBA" id="ARBA00023163"/>
    </source>
</evidence>
<evidence type="ECO:0000313" key="7">
    <source>
        <dbReference type="EMBL" id="QDQ12683.1"/>
    </source>
</evidence>
<evidence type="ECO:0000313" key="8">
    <source>
        <dbReference type="EMBL" id="QEV61108.1"/>
    </source>
</evidence>
<dbReference type="Gene3D" id="1.10.10.60">
    <property type="entry name" value="Homeodomain-like"/>
    <property type="match status" value="1"/>
</dbReference>
<dbReference type="Proteomes" id="UP000549009">
    <property type="component" value="Unassembled WGS sequence"/>
</dbReference>
<organism evidence="7 9">
    <name type="scientific">Streptomyces spectabilis</name>
    <dbReference type="NCBI Taxonomy" id="68270"/>
    <lineage>
        <taxon>Bacteria</taxon>
        <taxon>Bacillati</taxon>
        <taxon>Actinomycetota</taxon>
        <taxon>Actinomycetes</taxon>
        <taxon>Kitasatosporales</taxon>
        <taxon>Streptomycetaceae</taxon>
        <taxon>Streptomyces</taxon>
    </lineage>
</organism>
<keyword evidence="2 4" id="KW-0238">DNA-binding</keyword>
<dbReference type="Proteomes" id="UP000316806">
    <property type="component" value="Chromosome"/>
</dbReference>
<evidence type="ECO:0000313" key="6">
    <source>
        <dbReference type="EMBL" id="MBB5103809.1"/>
    </source>
</evidence>